<dbReference type="RefSeq" id="WP_056977286.1">
    <property type="nucleotide sequence ID" value="NZ_AYYP01000063.1"/>
</dbReference>
<dbReference type="GeneID" id="75136904"/>
<organism evidence="2 3">
    <name type="scientific">Ligilactobacillus agilis DSM 20509</name>
    <dbReference type="NCBI Taxonomy" id="1423718"/>
    <lineage>
        <taxon>Bacteria</taxon>
        <taxon>Bacillati</taxon>
        <taxon>Bacillota</taxon>
        <taxon>Bacilli</taxon>
        <taxon>Lactobacillales</taxon>
        <taxon>Lactobacillaceae</taxon>
        <taxon>Ligilactobacillus</taxon>
    </lineage>
</organism>
<proteinExistence type="predicted"/>
<evidence type="ECO:0000313" key="2">
    <source>
        <dbReference type="EMBL" id="KRM63313.1"/>
    </source>
</evidence>
<name>A0A0R2A788_9LACO</name>
<dbReference type="Proteomes" id="UP000051008">
    <property type="component" value="Unassembled WGS sequence"/>
</dbReference>
<protein>
    <submittedName>
        <fullName evidence="2">Uncharacterized protein</fullName>
    </submittedName>
</protein>
<accession>A0A0R2A788</accession>
<dbReference type="AlphaFoldDB" id="A0A0R2A788"/>
<reference evidence="2 3" key="1">
    <citation type="journal article" date="2015" name="Genome Announc.">
        <title>Expanding the biotechnology potential of lactobacilli through comparative genomics of 213 strains and associated genera.</title>
        <authorList>
            <person name="Sun Z."/>
            <person name="Harris H.M."/>
            <person name="McCann A."/>
            <person name="Guo C."/>
            <person name="Argimon S."/>
            <person name="Zhang W."/>
            <person name="Yang X."/>
            <person name="Jeffery I.B."/>
            <person name="Cooney J.C."/>
            <person name="Kagawa T.F."/>
            <person name="Liu W."/>
            <person name="Song Y."/>
            <person name="Salvetti E."/>
            <person name="Wrobel A."/>
            <person name="Rasinkangas P."/>
            <person name="Parkhill J."/>
            <person name="Rea M.C."/>
            <person name="O'Sullivan O."/>
            <person name="Ritari J."/>
            <person name="Douillard F.P."/>
            <person name="Paul Ross R."/>
            <person name="Yang R."/>
            <person name="Briner A.E."/>
            <person name="Felis G.E."/>
            <person name="de Vos W.M."/>
            <person name="Barrangou R."/>
            <person name="Klaenhammer T.R."/>
            <person name="Caufield P.W."/>
            <person name="Cui Y."/>
            <person name="Zhang H."/>
            <person name="O'Toole P.W."/>
        </authorList>
    </citation>
    <scope>NUCLEOTIDE SEQUENCE [LARGE SCALE GENOMIC DNA]</scope>
    <source>
        <strain evidence="2 3">DSM 20509</strain>
    </source>
</reference>
<feature type="transmembrane region" description="Helical" evidence="1">
    <location>
        <begin position="6"/>
        <end position="26"/>
    </location>
</feature>
<evidence type="ECO:0000313" key="3">
    <source>
        <dbReference type="Proteomes" id="UP000051008"/>
    </source>
</evidence>
<evidence type="ECO:0000256" key="1">
    <source>
        <dbReference type="SAM" id="Phobius"/>
    </source>
</evidence>
<dbReference type="EMBL" id="AYYP01000063">
    <property type="protein sequence ID" value="KRM63313.1"/>
    <property type="molecule type" value="Genomic_DNA"/>
</dbReference>
<gene>
    <name evidence="2" type="ORF">FC14_GL000592</name>
</gene>
<dbReference type="PATRIC" id="fig|1423718.3.peg.611"/>
<keyword evidence="1" id="KW-0472">Membrane</keyword>
<sequence length="113" mass="13305">MLGEVIKWIIYVLLVVLLSYNIYLSVEMTKFKRRSLVRSVEELSQMETQMIAELSKTKRKWSLLEQTLFLIAIFMAFKGKQIEVAFFIDLYTVASIVTNKLTYQIFRILALKD</sequence>
<comment type="caution">
    <text evidence="2">The sequence shown here is derived from an EMBL/GenBank/DDBJ whole genome shotgun (WGS) entry which is preliminary data.</text>
</comment>
<keyword evidence="1" id="KW-0812">Transmembrane</keyword>
<feature type="transmembrane region" description="Helical" evidence="1">
    <location>
        <begin position="84"/>
        <end position="103"/>
    </location>
</feature>
<keyword evidence="1" id="KW-1133">Transmembrane helix</keyword>
<keyword evidence="3" id="KW-1185">Reference proteome</keyword>